<dbReference type="EMBL" id="BBPA01000039">
    <property type="protein sequence ID" value="GAL93402.1"/>
    <property type="molecule type" value="Genomic_DNA"/>
</dbReference>
<organism evidence="1 2">
    <name type="scientific">Microcystis aeruginosa NIES-44</name>
    <dbReference type="NCBI Taxonomy" id="449439"/>
    <lineage>
        <taxon>Bacteria</taxon>
        <taxon>Bacillati</taxon>
        <taxon>Cyanobacteriota</taxon>
        <taxon>Cyanophyceae</taxon>
        <taxon>Oscillatoriophycideae</taxon>
        <taxon>Chroococcales</taxon>
        <taxon>Microcystaceae</taxon>
        <taxon>Microcystis</taxon>
    </lineage>
</organism>
<proteinExistence type="predicted"/>
<evidence type="ECO:0000313" key="1">
    <source>
        <dbReference type="EMBL" id="GAL93402.1"/>
    </source>
</evidence>
<reference evidence="2" key="1">
    <citation type="journal article" date="2015" name="Genome">
        <title>Whole Genome Sequence of the Non-Microcystin-Producing Microcystis aeruginosa Strain NIES-44.</title>
        <authorList>
            <person name="Okano K."/>
            <person name="Miyata N."/>
            <person name="Ozaki Y."/>
        </authorList>
    </citation>
    <scope>NUCLEOTIDE SEQUENCE [LARGE SCALE GENOMIC DNA]</scope>
    <source>
        <strain evidence="2">NIES-44</strain>
    </source>
</reference>
<gene>
    <name evidence="1" type="ORF">N44_02089</name>
</gene>
<dbReference type="AlphaFoldDB" id="A0A0A1VUC0"/>
<evidence type="ECO:0000313" key="2">
    <source>
        <dbReference type="Proteomes" id="UP000030321"/>
    </source>
</evidence>
<protein>
    <submittedName>
        <fullName evidence="1">Uncharacterized protein</fullName>
    </submittedName>
</protein>
<accession>A0A0A1VUC0</accession>
<dbReference type="Proteomes" id="UP000030321">
    <property type="component" value="Unassembled WGS sequence"/>
</dbReference>
<comment type="caution">
    <text evidence="1">The sequence shown here is derived from an EMBL/GenBank/DDBJ whole genome shotgun (WGS) entry which is preliminary data.</text>
</comment>
<name>A0A0A1VUC0_MICAE</name>
<sequence length="40" mass="4497">MKKQRAVLKKAFYSLHQLAILAILTDKNQEICKPANSAIV</sequence>